<dbReference type="InterPro" id="IPR046497">
    <property type="entry name" value="DUF6590"/>
</dbReference>
<feature type="region of interest" description="Disordered" evidence="1">
    <location>
        <begin position="40"/>
        <end position="115"/>
    </location>
</feature>
<keyword evidence="4" id="KW-1185">Reference proteome</keyword>
<organism evidence="3 4">
    <name type="scientific">Lophiotrema nucula</name>
    <dbReference type="NCBI Taxonomy" id="690887"/>
    <lineage>
        <taxon>Eukaryota</taxon>
        <taxon>Fungi</taxon>
        <taxon>Dikarya</taxon>
        <taxon>Ascomycota</taxon>
        <taxon>Pezizomycotina</taxon>
        <taxon>Dothideomycetes</taxon>
        <taxon>Pleosporomycetidae</taxon>
        <taxon>Pleosporales</taxon>
        <taxon>Lophiotremataceae</taxon>
        <taxon>Lophiotrema</taxon>
    </lineage>
</organism>
<evidence type="ECO:0000313" key="3">
    <source>
        <dbReference type="EMBL" id="KAF2107783.1"/>
    </source>
</evidence>
<name>A0A6A5YLD3_9PLEO</name>
<evidence type="ECO:0000256" key="1">
    <source>
        <dbReference type="SAM" id="MobiDB-lite"/>
    </source>
</evidence>
<feature type="domain" description="DUF6590" evidence="2">
    <location>
        <begin position="392"/>
        <end position="539"/>
    </location>
</feature>
<sequence length="583" mass="66877">MNVRYSDWIWSEEHQRYYCGVYDGNSDSLIEYLWEGQHQPTPATQRTEQDSHQKRRQKQQLQRFEGSPLYNQVRERACHSSEAEQRWHKEEEWNGPRLHSPNRPLESTKATTTATTVAESRVTSTSSGLTAVSSQKAVKQCHEVFARRETQGMSRNLQRDFETQKSRFMIWEATFDINKINKIMGDVLASMLKRLELIINKTGDMTGIENDNIPEVGHKESLLLFDMDDKSPDDEWTPGHEKDTRDSAIIAIDRIISRLYRLSARFEYTSLDQSAQATLIEEGNGIVEGFPAANSISNVHGVDIIVPSEWTWSPNDLNHYRWRVTDNGQVEYQWESNIGNNLAACDTECETESSQTPPQSPRRRFIRTGNDARDEECLDPHYYKQVQSSSHREFFVRGRVFKMLWSEAAGQVRPGGTRGSTHFSVESFGGNAYSEIRRFIVVRNKETFSQCLPIQTYRRQGACKPGLVSQDHAIIYTSSSPNVPFPDEETTRRALRVDPIPGQSLEAQSCIRFGKPWIIEHDLKLQEIGLIAQEHLHLLGEYYREAMGSDSEDENVESGGWVLDRHKHPDGIAPRWVSTSESM</sequence>
<dbReference type="AlphaFoldDB" id="A0A6A5YLD3"/>
<dbReference type="Pfam" id="PF20233">
    <property type="entry name" value="DUF6590"/>
    <property type="match status" value="1"/>
</dbReference>
<dbReference type="EMBL" id="ML977352">
    <property type="protein sequence ID" value="KAF2107783.1"/>
    <property type="molecule type" value="Genomic_DNA"/>
</dbReference>
<feature type="compositionally biased region" description="Basic and acidic residues" evidence="1">
    <location>
        <begin position="73"/>
        <end position="94"/>
    </location>
</feature>
<gene>
    <name evidence="3" type="ORF">BDV96DRAFT_588747</name>
</gene>
<protein>
    <recommendedName>
        <fullName evidence="2">DUF6590 domain-containing protein</fullName>
    </recommendedName>
</protein>
<accession>A0A6A5YLD3</accession>
<dbReference type="OrthoDB" id="3559580at2759"/>
<dbReference type="Proteomes" id="UP000799770">
    <property type="component" value="Unassembled WGS sequence"/>
</dbReference>
<evidence type="ECO:0000259" key="2">
    <source>
        <dbReference type="Pfam" id="PF20233"/>
    </source>
</evidence>
<proteinExistence type="predicted"/>
<evidence type="ECO:0000313" key="4">
    <source>
        <dbReference type="Proteomes" id="UP000799770"/>
    </source>
</evidence>
<reference evidence="3" key="1">
    <citation type="journal article" date="2020" name="Stud. Mycol.">
        <title>101 Dothideomycetes genomes: a test case for predicting lifestyles and emergence of pathogens.</title>
        <authorList>
            <person name="Haridas S."/>
            <person name="Albert R."/>
            <person name="Binder M."/>
            <person name="Bloem J."/>
            <person name="Labutti K."/>
            <person name="Salamov A."/>
            <person name="Andreopoulos B."/>
            <person name="Baker S."/>
            <person name="Barry K."/>
            <person name="Bills G."/>
            <person name="Bluhm B."/>
            <person name="Cannon C."/>
            <person name="Castanera R."/>
            <person name="Culley D."/>
            <person name="Daum C."/>
            <person name="Ezra D."/>
            <person name="Gonzalez J."/>
            <person name="Henrissat B."/>
            <person name="Kuo A."/>
            <person name="Liang C."/>
            <person name="Lipzen A."/>
            <person name="Lutzoni F."/>
            <person name="Magnuson J."/>
            <person name="Mondo S."/>
            <person name="Nolan M."/>
            <person name="Ohm R."/>
            <person name="Pangilinan J."/>
            <person name="Park H.-J."/>
            <person name="Ramirez L."/>
            <person name="Alfaro M."/>
            <person name="Sun H."/>
            <person name="Tritt A."/>
            <person name="Yoshinaga Y."/>
            <person name="Zwiers L.-H."/>
            <person name="Turgeon B."/>
            <person name="Goodwin S."/>
            <person name="Spatafora J."/>
            <person name="Crous P."/>
            <person name="Grigoriev I."/>
        </authorList>
    </citation>
    <scope>NUCLEOTIDE SEQUENCE</scope>
    <source>
        <strain evidence="3">CBS 627.86</strain>
    </source>
</reference>